<accession>A0A2P2NQF0</accession>
<proteinExistence type="predicted"/>
<evidence type="ECO:0000313" key="1">
    <source>
        <dbReference type="EMBL" id="MBX44726.1"/>
    </source>
</evidence>
<dbReference type="EMBL" id="GGEC01064242">
    <property type="protein sequence ID" value="MBX44726.1"/>
    <property type="molecule type" value="Transcribed_RNA"/>
</dbReference>
<dbReference type="AlphaFoldDB" id="A0A2P2NQF0"/>
<name>A0A2P2NQF0_RHIMU</name>
<sequence>MRRPHIGLLTKSKFMSCLYCSLKDFVKIHFRVQLEKSRTDPIIYFVEH</sequence>
<protein>
    <submittedName>
        <fullName evidence="1">Uncharacterized protein</fullName>
    </submittedName>
</protein>
<organism evidence="1">
    <name type="scientific">Rhizophora mucronata</name>
    <name type="common">Asiatic mangrove</name>
    <dbReference type="NCBI Taxonomy" id="61149"/>
    <lineage>
        <taxon>Eukaryota</taxon>
        <taxon>Viridiplantae</taxon>
        <taxon>Streptophyta</taxon>
        <taxon>Embryophyta</taxon>
        <taxon>Tracheophyta</taxon>
        <taxon>Spermatophyta</taxon>
        <taxon>Magnoliopsida</taxon>
        <taxon>eudicotyledons</taxon>
        <taxon>Gunneridae</taxon>
        <taxon>Pentapetalae</taxon>
        <taxon>rosids</taxon>
        <taxon>fabids</taxon>
        <taxon>Malpighiales</taxon>
        <taxon>Rhizophoraceae</taxon>
        <taxon>Rhizophora</taxon>
    </lineage>
</organism>
<reference evidence="1" key="1">
    <citation type="submission" date="2018-02" db="EMBL/GenBank/DDBJ databases">
        <title>Rhizophora mucronata_Transcriptome.</title>
        <authorList>
            <person name="Meera S.P."/>
            <person name="Sreeshan A."/>
            <person name="Augustine A."/>
        </authorList>
    </citation>
    <scope>NUCLEOTIDE SEQUENCE</scope>
    <source>
        <tissue evidence="1">Leaf</tissue>
    </source>
</reference>